<dbReference type="SMART" id="SM00320">
    <property type="entry name" value="WD40"/>
    <property type="match status" value="11"/>
</dbReference>
<dbReference type="InterPro" id="IPR011047">
    <property type="entry name" value="Quinoprotein_ADH-like_sf"/>
</dbReference>
<gene>
    <name evidence="7" type="primary">LOC101860215</name>
</gene>
<protein>
    <submittedName>
        <fullName evidence="7">WD repeat-containing protein 36 isoform X1</fullName>
    </submittedName>
</protein>
<dbReference type="PROSITE" id="PS00678">
    <property type="entry name" value="WD_REPEATS_1"/>
    <property type="match status" value="1"/>
</dbReference>
<evidence type="ECO:0000313" key="7">
    <source>
        <dbReference type="RefSeq" id="XP_005111675.3"/>
    </source>
</evidence>
<sequence length="899" mass="99713">MAKKAQYAMTLAPSKIFSGFRALGFVSNHVPLVTRYHKRHKDNYVITCVGQAFHVYNVNKLGIVSVSDTHPEDINVMAADFRYVFTAAGNEIYRVARNKKIDKTYSGHKAEVTLLLPFGPHLISVDADGYMIVWDTKTEEQYMQIRFDPAAFSVTAIAHPHTYVNKMILGSQQGTLQLWNIRSNRLIYSFAGWNSPVTAIVQSTAVDVMAIGLADGQVILHNLAVDKTVVKFKQDYGPVTNISFRTDGHPMMVTGSASGHIALWDLENRKLHSYLEEAHFASVTGLVCLPSEPLMVTSAADNSLKVWIFDLADGGARLLRSREGHSAPPTFIRFYSNDGQNLLSAGQDSTIRSFSTVHDKHNKSLGRASYHKKASRRLGLKMDKYKMPAVVKFAAEPNRESDWDNIIACHRSQTVVTTWSYQRSTMGQHKLKHARFKTDVSEHAITATAVDISSCGNFAVIGYSSGHVDMYNLQSGLIRGSFGDPTAHDCTVRGVACDGLNQKLITGGADGLLCFWRFKAKTMLDKLQLEAYISQMQLHRDSSMLAVALDDFTIVIIDIDTRRRVREFSGHTSAISDMTFRADGRWLISASMDCTVRTWNIPTGRLVDAFLVRSAPTSVTMSPCDNFLSSTHVGDVGVYLWSNRTLYAHVSLGPLPNDYIPRMAELPGTAPMDTESVGVLEEEGEDSPYKSAEQIGDELVTLSLLPTSRWLNLLNLDVIQMRNKPKEPPKVPKSAPFFLPTVAGLETKFDLSQENKDATPESRVKKPELSALSDLAVLLTKAHQIGKYEIVLSKLKEMGPSAIDKEMRTLPEGEGGSDDVMCYFLEFVEAALKTNKDFELVHSYLALFLKVHGAEISSKPEIAGALSKVSSAQFESWERVWGLLQRSMGLVTYLRSATL</sequence>
<dbReference type="InterPro" id="IPR059157">
    <property type="entry name" value="WDR36-Utp21_N"/>
</dbReference>
<organism evidence="6 7">
    <name type="scientific">Aplysia californica</name>
    <name type="common">California sea hare</name>
    <dbReference type="NCBI Taxonomy" id="6500"/>
    <lineage>
        <taxon>Eukaryota</taxon>
        <taxon>Metazoa</taxon>
        <taxon>Spiralia</taxon>
        <taxon>Lophotrochozoa</taxon>
        <taxon>Mollusca</taxon>
        <taxon>Gastropoda</taxon>
        <taxon>Heterobranchia</taxon>
        <taxon>Euthyneura</taxon>
        <taxon>Tectipleura</taxon>
        <taxon>Aplysiida</taxon>
        <taxon>Aplysioidea</taxon>
        <taxon>Aplysiidae</taxon>
        <taxon>Aplysia</taxon>
    </lineage>
</organism>
<dbReference type="SUPFAM" id="SSF50978">
    <property type="entry name" value="WD40 repeat-like"/>
    <property type="match status" value="1"/>
</dbReference>
<evidence type="ECO:0000259" key="5">
    <source>
        <dbReference type="Pfam" id="PF25171"/>
    </source>
</evidence>
<dbReference type="InterPro" id="IPR007319">
    <property type="entry name" value="WDR36/Utp21_C"/>
</dbReference>
<keyword evidence="6" id="KW-1185">Reference proteome</keyword>
<dbReference type="InterPro" id="IPR015943">
    <property type="entry name" value="WD40/YVTN_repeat-like_dom_sf"/>
</dbReference>
<dbReference type="Proteomes" id="UP000694888">
    <property type="component" value="Unplaced"/>
</dbReference>
<feature type="domain" description="WDR36/Utp21 N-terminal" evidence="5">
    <location>
        <begin position="45"/>
        <end position="310"/>
    </location>
</feature>
<feature type="repeat" description="WD" evidence="3">
    <location>
        <begin position="276"/>
        <end position="307"/>
    </location>
</feature>
<evidence type="ECO:0000256" key="2">
    <source>
        <dbReference type="ARBA" id="ARBA00022737"/>
    </source>
</evidence>
<feature type="repeat" description="WD" evidence="3">
    <location>
        <begin position="568"/>
        <end position="609"/>
    </location>
</feature>
<accession>A0ABM0K8Y5</accession>
<dbReference type="InterPro" id="IPR019775">
    <property type="entry name" value="WD40_repeat_CS"/>
</dbReference>
<proteinExistence type="predicted"/>
<evidence type="ECO:0000256" key="1">
    <source>
        <dbReference type="ARBA" id="ARBA00022574"/>
    </source>
</evidence>
<dbReference type="PROSITE" id="PS50294">
    <property type="entry name" value="WD_REPEATS_REGION"/>
    <property type="match status" value="1"/>
</dbReference>
<evidence type="ECO:0000259" key="4">
    <source>
        <dbReference type="Pfam" id="PF04192"/>
    </source>
</evidence>
<dbReference type="Gene3D" id="2.130.10.10">
    <property type="entry name" value="YVTN repeat-like/Quinoprotein amine dehydrogenase"/>
    <property type="match status" value="2"/>
</dbReference>
<dbReference type="Pfam" id="PF25168">
    <property type="entry name" value="Beta-prop_WDR36-Utp21_2nd"/>
    <property type="match status" value="1"/>
</dbReference>
<feature type="domain" description="WDR36/Utp21 C-terminal" evidence="4">
    <location>
        <begin position="693"/>
        <end position="895"/>
    </location>
</feature>
<dbReference type="SUPFAM" id="SSF50998">
    <property type="entry name" value="Quinoprotein alcohol dehydrogenase-like"/>
    <property type="match status" value="1"/>
</dbReference>
<dbReference type="Pfam" id="PF25171">
    <property type="entry name" value="Beta-prop_WDR36-Utp21_1st"/>
    <property type="match status" value="1"/>
</dbReference>
<name>A0ABM0K8Y5_APLCA</name>
<evidence type="ECO:0000256" key="3">
    <source>
        <dbReference type="PROSITE-ProRule" id="PRU00221"/>
    </source>
</evidence>
<reference evidence="7" key="1">
    <citation type="submission" date="2025-08" db="UniProtKB">
        <authorList>
            <consortium name="RefSeq"/>
        </authorList>
    </citation>
    <scope>IDENTIFICATION</scope>
</reference>
<dbReference type="PANTHER" id="PTHR22840:SF12">
    <property type="entry name" value="WD REPEAT-CONTAINING PROTEIN 36"/>
    <property type="match status" value="1"/>
</dbReference>
<feature type="repeat" description="WD" evidence="3">
    <location>
        <begin position="232"/>
        <end position="274"/>
    </location>
</feature>
<dbReference type="RefSeq" id="XP_005111675.3">
    <property type="nucleotide sequence ID" value="XM_005111618.3"/>
</dbReference>
<keyword evidence="2" id="KW-0677">Repeat</keyword>
<dbReference type="GeneID" id="101860215"/>
<evidence type="ECO:0000313" key="6">
    <source>
        <dbReference type="Proteomes" id="UP000694888"/>
    </source>
</evidence>
<dbReference type="InterPro" id="IPR036322">
    <property type="entry name" value="WD40_repeat_dom_sf"/>
</dbReference>
<dbReference type="PANTHER" id="PTHR22840">
    <property type="entry name" value="WD REPEAT-CONTAINING PROTEIN 36"/>
    <property type="match status" value="1"/>
</dbReference>
<dbReference type="InterPro" id="IPR001680">
    <property type="entry name" value="WD40_rpt"/>
</dbReference>
<keyword evidence="1 3" id="KW-0853">WD repeat</keyword>
<dbReference type="PROSITE" id="PS50082">
    <property type="entry name" value="WD_REPEATS_2"/>
    <property type="match status" value="3"/>
</dbReference>
<dbReference type="Pfam" id="PF04192">
    <property type="entry name" value="Utp21"/>
    <property type="match status" value="1"/>
</dbReference>